<feature type="non-terminal residue" evidence="1">
    <location>
        <position position="1"/>
    </location>
</feature>
<reference evidence="1" key="1">
    <citation type="submission" date="2018-05" db="EMBL/GenBank/DDBJ databases">
        <authorList>
            <person name="Lanie J.A."/>
            <person name="Ng W.-L."/>
            <person name="Kazmierczak K.M."/>
            <person name="Andrzejewski T.M."/>
            <person name="Davidsen T.M."/>
            <person name="Wayne K.J."/>
            <person name="Tettelin H."/>
            <person name="Glass J.I."/>
            <person name="Rusch D."/>
            <person name="Podicherti R."/>
            <person name="Tsui H.-C.T."/>
            <person name="Winkler M.E."/>
        </authorList>
    </citation>
    <scope>NUCLEOTIDE SEQUENCE</scope>
</reference>
<dbReference type="AlphaFoldDB" id="A0A382JW86"/>
<protein>
    <submittedName>
        <fullName evidence="1">Uncharacterized protein</fullName>
    </submittedName>
</protein>
<accession>A0A382JW86</accession>
<name>A0A382JW86_9ZZZZ</name>
<feature type="non-terminal residue" evidence="1">
    <location>
        <position position="38"/>
    </location>
</feature>
<organism evidence="1">
    <name type="scientific">marine metagenome</name>
    <dbReference type="NCBI Taxonomy" id="408172"/>
    <lineage>
        <taxon>unclassified sequences</taxon>
        <taxon>metagenomes</taxon>
        <taxon>ecological metagenomes</taxon>
    </lineage>
</organism>
<proteinExistence type="predicted"/>
<dbReference type="EMBL" id="UINC01076370">
    <property type="protein sequence ID" value="SVC15473.1"/>
    <property type="molecule type" value="Genomic_DNA"/>
</dbReference>
<evidence type="ECO:0000313" key="1">
    <source>
        <dbReference type="EMBL" id="SVC15473.1"/>
    </source>
</evidence>
<sequence length="38" mass="4023">VHGAAQGNAVSVDWGEAADRRRKGMMNGTIARLLIDKG</sequence>
<gene>
    <name evidence="1" type="ORF">METZ01_LOCUS268327</name>
</gene>